<dbReference type="PANTHER" id="PTHR37984">
    <property type="entry name" value="PROTEIN CBG26694"/>
    <property type="match status" value="1"/>
</dbReference>
<organism evidence="9 10">
    <name type="scientific">Eimeria necatrix</name>
    <dbReference type="NCBI Taxonomy" id="51315"/>
    <lineage>
        <taxon>Eukaryota</taxon>
        <taxon>Sar</taxon>
        <taxon>Alveolata</taxon>
        <taxon>Apicomplexa</taxon>
        <taxon>Conoidasida</taxon>
        <taxon>Coccidia</taxon>
        <taxon>Eucoccidiorida</taxon>
        <taxon>Eimeriorina</taxon>
        <taxon>Eimeriidae</taxon>
        <taxon>Eimeria</taxon>
    </lineage>
</organism>
<feature type="domain" description="Reverse transcriptase" evidence="8">
    <location>
        <begin position="1"/>
        <end position="169"/>
    </location>
</feature>
<evidence type="ECO:0000256" key="6">
    <source>
        <dbReference type="ARBA" id="ARBA00022918"/>
    </source>
</evidence>
<dbReference type="Gene3D" id="3.30.70.270">
    <property type="match status" value="1"/>
</dbReference>
<keyword evidence="6" id="KW-0695">RNA-directed DNA polymerase</keyword>
<evidence type="ECO:0000256" key="5">
    <source>
        <dbReference type="ARBA" id="ARBA00022801"/>
    </source>
</evidence>
<dbReference type="GO" id="GO:0016787">
    <property type="term" value="F:hydrolase activity"/>
    <property type="evidence" value="ECO:0007669"/>
    <property type="project" value="UniProtKB-KW"/>
</dbReference>
<dbReference type="Pfam" id="PF00078">
    <property type="entry name" value="RVT_1"/>
    <property type="match status" value="1"/>
</dbReference>
<name>U6MY41_9EIME</name>
<keyword evidence="2" id="KW-0548">Nucleotidyltransferase</keyword>
<feature type="compositionally biased region" description="Pro residues" evidence="7">
    <location>
        <begin position="354"/>
        <end position="367"/>
    </location>
</feature>
<evidence type="ECO:0000256" key="3">
    <source>
        <dbReference type="ARBA" id="ARBA00022722"/>
    </source>
</evidence>
<keyword evidence="5" id="KW-0378">Hydrolase</keyword>
<dbReference type="GeneID" id="25473798"/>
<dbReference type="Pfam" id="PF17917">
    <property type="entry name" value="RT_RNaseH"/>
    <property type="match status" value="1"/>
</dbReference>
<dbReference type="AlphaFoldDB" id="U6MY41"/>
<feature type="compositionally biased region" description="Basic residues" evidence="7">
    <location>
        <begin position="329"/>
        <end position="338"/>
    </location>
</feature>
<dbReference type="Proteomes" id="UP000030754">
    <property type="component" value="Unassembled WGS sequence"/>
</dbReference>
<sequence>GERKMRMVVNYRELNALTIAPDFPLPPIQTILEVLGGARYFSTLDLESGFHQIRMAKEDRWKTAFRSVMGLFEYKVMPFGLKGAPATFRANINAYLQPLLGQGVIAYLDDVLIYSPDLPSHVALLQQWTDAHTQAVRHLKQRLIDYTTLQIPDTTKPFELYTDASGFAVGAVLQQAGQPIGFLSQAMTPAQQKYSIYDQELLALVSALDKWAHLLRPTKVTAHTDHQALTYLQQLKASKPLRGRTARWLDFLAEFPDLTITYLPGARNQVADALSRLPCHSAPCPSPCPIDPPETHSGSLAVLGPGTDPPEPSHRTRGTHPDYRELAGLRRRSPRKRTPSPPVPPPTTTLDPAPESPTPADPRPTPSSPVLDWPAAYSKCPVFSAPYNTASTKQGEVVQLEFQHRRHTFRFVLPYLHICVNGLWLICVPQFP</sequence>
<evidence type="ECO:0000256" key="2">
    <source>
        <dbReference type="ARBA" id="ARBA00022695"/>
    </source>
</evidence>
<feature type="region of interest" description="Disordered" evidence="7">
    <location>
        <begin position="290"/>
        <end position="371"/>
    </location>
</feature>
<proteinExistence type="predicted"/>
<dbReference type="SUPFAM" id="SSF56672">
    <property type="entry name" value="DNA/RNA polymerases"/>
    <property type="match status" value="1"/>
</dbReference>
<dbReference type="CDD" id="cd09274">
    <property type="entry name" value="RNase_HI_RT_Ty3"/>
    <property type="match status" value="1"/>
</dbReference>
<dbReference type="RefSeq" id="XP_013435901.1">
    <property type="nucleotide sequence ID" value="XM_013580447.1"/>
</dbReference>
<dbReference type="InterPro" id="IPR000477">
    <property type="entry name" value="RT_dom"/>
</dbReference>
<gene>
    <name evidence="9" type="ORF">ENH_00036350</name>
</gene>
<dbReference type="PROSITE" id="PS50878">
    <property type="entry name" value="RT_POL"/>
    <property type="match status" value="1"/>
</dbReference>
<keyword evidence="4" id="KW-0255">Endonuclease</keyword>
<evidence type="ECO:0000259" key="8">
    <source>
        <dbReference type="PROSITE" id="PS50878"/>
    </source>
</evidence>
<keyword evidence="3" id="KW-0540">Nuclease</keyword>
<feature type="compositionally biased region" description="Basic and acidic residues" evidence="7">
    <location>
        <begin position="311"/>
        <end position="328"/>
    </location>
</feature>
<dbReference type="InterPro" id="IPR050951">
    <property type="entry name" value="Retrovirus_Pol_polyprotein"/>
</dbReference>
<dbReference type="InterPro" id="IPR043128">
    <property type="entry name" value="Rev_trsase/Diguanyl_cyclase"/>
</dbReference>
<evidence type="ECO:0000256" key="4">
    <source>
        <dbReference type="ARBA" id="ARBA00022759"/>
    </source>
</evidence>
<dbReference type="GO" id="GO:0003964">
    <property type="term" value="F:RNA-directed DNA polymerase activity"/>
    <property type="evidence" value="ECO:0007669"/>
    <property type="project" value="UniProtKB-KW"/>
</dbReference>
<keyword evidence="1" id="KW-0808">Transferase</keyword>
<reference evidence="9" key="2">
    <citation type="submission" date="2013-10" db="EMBL/GenBank/DDBJ databases">
        <authorList>
            <person name="Aslett M."/>
        </authorList>
    </citation>
    <scope>NUCLEOTIDE SEQUENCE [LARGE SCALE GENOMIC DNA]</scope>
    <source>
        <strain evidence="9">Houghton</strain>
    </source>
</reference>
<dbReference type="PANTHER" id="PTHR37984:SF5">
    <property type="entry name" value="PROTEIN NYNRIN-LIKE"/>
    <property type="match status" value="1"/>
</dbReference>
<dbReference type="EMBL" id="HG724455">
    <property type="protein sequence ID" value="CDJ67434.1"/>
    <property type="molecule type" value="Genomic_DNA"/>
</dbReference>
<accession>U6MY41</accession>
<evidence type="ECO:0000313" key="10">
    <source>
        <dbReference type="Proteomes" id="UP000030754"/>
    </source>
</evidence>
<dbReference type="OrthoDB" id="2013610at2759"/>
<evidence type="ECO:0000256" key="7">
    <source>
        <dbReference type="SAM" id="MobiDB-lite"/>
    </source>
</evidence>
<dbReference type="InterPro" id="IPR043502">
    <property type="entry name" value="DNA/RNA_pol_sf"/>
</dbReference>
<dbReference type="GO" id="GO:0004519">
    <property type="term" value="F:endonuclease activity"/>
    <property type="evidence" value="ECO:0007669"/>
    <property type="project" value="UniProtKB-KW"/>
</dbReference>
<protein>
    <submittedName>
        <fullName evidence="9">OSJNBb0014D23.8 protein, related</fullName>
    </submittedName>
</protein>
<evidence type="ECO:0000313" key="9">
    <source>
        <dbReference type="EMBL" id="CDJ67434.1"/>
    </source>
</evidence>
<dbReference type="CDD" id="cd01647">
    <property type="entry name" value="RT_LTR"/>
    <property type="match status" value="1"/>
</dbReference>
<reference evidence="9" key="1">
    <citation type="submission" date="2013-10" db="EMBL/GenBank/DDBJ databases">
        <title>Genomic analysis of the causative agents of coccidiosis in chickens.</title>
        <authorList>
            <person name="Reid A.J."/>
            <person name="Blake D."/>
            <person name="Billington K."/>
            <person name="Browne H."/>
            <person name="Dunn M."/>
            <person name="Hung S."/>
            <person name="Kawahara F."/>
            <person name="Miranda-Saavedra D."/>
            <person name="Mourier T."/>
            <person name="Nagra H."/>
            <person name="Otto T.D."/>
            <person name="Rawlings N."/>
            <person name="Sanchez A."/>
            <person name="Sanders M."/>
            <person name="Subramaniam C."/>
            <person name="Tay Y."/>
            <person name="Dear P."/>
            <person name="Doerig C."/>
            <person name="Gruber A."/>
            <person name="Parkinson J."/>
            <person name="Shirley M."/>
            <person name="Wan K.L."/>
            <person name="Berriman M."/>
            <person name="Tomley F."/>
            <person name="Pain A."/>
        </authorList>
    </citation>
    <scope>NUCLEOTIDE SEQUENCE [LARGE SCALE GENOMIC DNA]</scope>
    <source>
        <strain evidence="9">Houghton</strain>
    </source>
</reference>
<dbReference type="VEuPathDB" id="ToxoDB:ENH_00036350"/>
<dbReference type="Gene3D" id="3.10.10.10">
    <property type="entry name" value="HIV Type 1 Reverse Transcriptase, subunit A, domain 1"/>
    <property type="match status" value="1"/>
</dbReference>
<feature type="non-terminal residue" evidence="9">
    <location>
        <position position="1"/>
    </location>
</feature>
<dbReference type="InterPro" id="IPR041373">
    <property type="entry name" value="RT_RNaseH"/>
</dbReference>
<dbReference type="Gene3D" id="3.10.20.370">
    <property type="match status" value="1"/>
</dbReference>
<evidence type="ECO:0000256" key="1">
    <source>
        <dbReference type="ARBA" id="ARBA00022679"/>
    </source>
</evidence>
<keyword evidence="10" id="KW-1185">Reference proteome</keyword>